<feature type="region of interest" description="Disordered" evidence="1">
    <location>
        <begin position="35"/>
        <end position="77"/>
    </location>
</feature>
<sequence>MYGQEISFNKDYEYVGSEKVTRLLAGVGEDILGSDVSLKDEDEESNNNEDEEKEVRSEPIFSEKLQLRQEETQEEED</sequence>
<evidence type="ECO:0000313" key="3">
    <source>
        <dbReference type="Proteomes" id="UP001372338"/>
    </source>
</evidence>
<protein>
    <submittedName>
        <fullName evidence="2">Uncharacterized protein</fullName>
    </submittedName>
</protein>
<reference evidence="2 3" key="1">
    <citation type="submission" date="2024-01" db="EMBL/GenBank/DDBJ databases">
        <title>The genomes of 5 underutilized Papilionoideae crops provide insights into root nodulation and disease resistanc.</title>
        <authorList>
            <person name="Yuan L."/>
        </authorList>
    </citation>
    <scope>NUCLEOTIDE SEQUENCE [LARGE SCALE GENOMIC DNA]</scope>
    <source>
        <strain evidence="2">ZHUSHIDOU_FW_LH</strain>
        <tissue evidence="2">Leaf</tissue>
    </source>
</reference>
<keyword evidence="3" id="KW-1185">Reference proteome</keyword>
<proteinExistence type="predicted"/>
<dbReference type="AlphaFoldDB" id="A0AAN9EG58"/>
<dbReference type="EMBL" id="JAYWIO010000006">
    <property type="protein sequence ID" value="KAK7256399.1"/>
    <property type="molecule type" value="Genomic_DNA"/>
</dbReference>
<name>A0AAN9EG58_CROPI</name>
<comment type="caution">
    <text evidence="2">The sequence shown here is derived from an EMBL/GenBank/DDBJ whole genome shotgun (WGS) entry which is preliminary data.</text>
</comment>
<dbReference type="Proteomes" id="UP001372338">
    <property type="component" value="Unassembled WGS sequence"/>
</dbReference>
<accession>A0AAN9EG58</accession>
<feature type="compositionally biased region" description="Acidic residues" evidence="1">
    <location>
        <begin position="40"/>
        <end position="52"/>
    </location>
</feature>
<gene>
    <name evidence="2" type="ORF">RIF29_29843</name>
</gene>
<evidence type="ECO:0000256" key="1">
    <source>
        <dbReference type="SAM" id="MobiDB-lite"/>
    </source>
</evidence>
<evidence type="ECO:0000313" key="2">
    <source>
        <dbReference type="EMBL" id="KAK7256399.1"/>
    </source>
</evidence>
<organism evidence="2 3">
    <name type="scientific">Crotalaria pallida</name>
    <name type="common">Smooth rattlebox</name>
    <name type="synonym">Crotalaria striata</name>
    <dbReference type="NCBI Taxonomy" id="3830"/>
    <lineage>
        <taxon>Eukaryota</taxon>
        <taxon>Viridiplantae</taxon>
        <taxon>Streptophyta</taxon>
        <taxon>Embryophyta</taxon>
        <taxon>Tracheophyta</taxon>
        <taxon>Spermatophyta</taxon>
        <taxon>Magnoliopsida</taxon>
        <taxon>eudicotyledons</taxon>
        <taxon>Gunneridae</taxon>
        <taxon>Pentapetalae</taxon>
        <taxon>rosids</taxon>
        <taxon>fabids</taxon>
        <taxon>Fabales</taxon>
        <taxon>Fabaceae</taxon>
        <taxon>Papilionoideae</taxon>
        <taxon>50 kb inversion clade</taxon>
        <taxon>genistoids sensu lato</taxon>
        <taxon>core genistoids</taxon>
        <taxon>Crotalarieae</taxon>
        <taxon>Crotalaria</taxon>
    </lineage>
</organism>